<sequence length="88" mass="9970">MVTDYCKAGRDTRAADTGVFNSRNDSRYLPRYLILVGCVRGYMNRSGSWYLAQNARKYIRQTGHTGKKMSSSSFVLSLIPHPLMKAHP</sequence>
<reference evidence="1 2" key="1">
    <citation type="journal article" date="2024" name="Commun. Biol.">
        <title>Comparative genomic analysis of thermophilic fungi reveals convergent evolutionary adaptations and gene losses.</title>
        <authorList>
            <person name="Steindorff A.S."/>
            <person name="Aguilar-Pontes M.V."/>
            <person name="Robinson A.J."/>
            <person name="Andreopoulos B."/>
            <person name="LaButti K."/>
            <person name="Kuo A."/>
            <person name="Mondo S."/>
            <person name="Riley R."/>
            <person name="Otillar R."/>
            <person name="Haridas S."/>
            <person name="Lipzen A."/>
            <person name="Grimwood J."/>
            <person name="Schmutz J."/>
            <person name="Clum A."/>
            <person name="Reid I.D."/>
            <person name="Moisan M.C."/>
            <person name="Butler G."/>
            <person name="Nguyen T.T.M."/>
            <person name="Dewar K."/>
            <person name="Conant G."/>
            <person name="Drula E."/>
            <person name="Henrissat B."/>
            <person name="Hansel C."/>
            <person name="Singer S."/>
            <person name="Hutchinson M.I."/>
            <person name="de Vries R.P."/>
            <person name="Natvig D.O."/>
            <person name="Powell A.J."/>
            <person name="Tsang A."/>
            <person name="Grigoriev I.V."/>
        </authorList>
    </citation>
    <scope>NUCLEOTIDE SEQUENCE [LARGE SCALE GENOMIC DNA]</scope>
    <source>
        <strain evidence="1 2">CBS 494.80</strain>
    </source>
</reference>
<evidence type="ECO:0000313" key="1">
    <source>
        <dbReference type="EMBL" id="KAL2071123.1"/>
    </source>
</evidence>
<keyword evidence="2" id="KW-1185">Reference proteome</keyword>
<comment type="caution">
    <text evidence="1">The sequence shown here is derived from an EMBL/GenBank/DDBJ whole genome shotgun (WGS) entry which is preliminary data.</text>
</comment>
<dbReference type="Proteomes" id="UP001595075">
    <property type="component" value="Unassembled WGS sequence"/>
</dbReference>
<evidence type="ECO:0000313" key="2">
    <source>
        <dbReference type="Proteomes" id="UP001595075"/>
    </source>
</evidence>
<name>A0ABR4CP58_9HELO</name>
<protein>
    <submittedName>
        <fullName evidence="1">Uncharacterized protein</fullName>
    </submittedName>
</protein>
<organism evidence="1 2">
    <name type="scientific">Oculimacula yallundae</name>
    <dbReference type="NCBI Taxonomy" id="86028"/>
    <lineage>
        <taxon>Eukaryota</taxon>
        <taxon>Fungi</taxon>
        <taxon>Dikarya</taxon>
        <taxon>Ascomycota</taxon>
        <taxon>Pezizomycotina</taxon>
        <taxon>Leotiomycetes</taxon>
        <taxon>Helotiales</taxon>
        <taxon>Ploettnerulaceae</taxon>
        <taxon>Oculimacula</taxon>
    </lineage>
</organism>
<proteinExistence type="predicted"/>
<dbReference type="EMBL" id="JAZHXI010000005">
    <property type="protein sequence ID" value="KAL2071123.1"/>
    <property type="molecule type" value="Genomic_DNA"/>
</dbReference>
<accession>A0ABR4CP58</accession>
<gene>
    <name evidence="1" type="ORF">VTL71DRAFT_12358</name>
</gene>